<reference evidence="6 7" key="1">
    <citation type="submission" date="2021-04" db="EMBL/GenBank/DDBJ databases">
        <authorList>
            <person name="Ivanova A."/>
        </authorList>
    </citation>
    <scope>NUCLEOTIDE SEQUENCE [LARGE SCALE GENOMIC DNA]</scope>
    <source>
        <strain evidence="6 7">G18</strain>
    </source>
</reference>
<protein>
    <submittedName>
        <fullName evidence="6">TlpA family protein disulfide reductase</fullName>
    </submittedName>
</protein>
<evidence type="ECO:0000256" key="2">
    <source>
        <dbReference type="ARBA" id="ARBA00022748"/>
    </source>
</evidence>
<organism evidence="6 7">
    <name type="scientific">Gemmata palustris</name>
    <dbReference type="NCBI Taxonomy" id="2822762"/>
    <lineage>
        <taxon>Bacteria</taxon>
        <taxon>Pseudomonadati</taxon>
        <taxon>Planctomycetota</taxon>
        <taxon>Planctomycetia</taxon>
        <taxon>Gemmatales</taxon>
        <taxon>Gemmataceae</taxon>
        <taxon>Gemmata</taxon>
    </lineage>
</organism>
<dbReference type="InterPro" id="IPR013766">
    <property type="entry name" value="Thioredoxin_domain"/>
</dbReference>
<dbReference type="RefSeq" id="WP_210651443.1">
    <property type="nucleotide sequence ID" value="NZ_JAGKQQ010000001.1"/>
</dbReference>
<dbReference type="InterPro" id="IPR000866">
    <property type="entry name" value="AhpC/TSA"/>
</dbReference>
<dbReference type="Gene3D" id="3.40.30.10">
    <property type="entry name" value="Glutaredoxin"/>
    <property type="match status" value="1"/>
</dbReference>
<evidence type="ECO:0000256" key="4">
    <source>
        <dbReference type="ARBA" id="ARBA00023284"/>
    </source>
</evidence>
<dbReference type="Pfam" id="PF00578">
    <property type="entry name" value="AhpC-TSA"/>
    <property type="match status" value="1"/>
</dbReference>
<evidence type="ECO:0000256" key="1">
    <source>
        <dbReference type="ARBA" id="ARBA00004196"/>
    </source>
</evidence>
<sequence>MRTLGTAVLLALAVGAGCKPRPNLPQPAAAIPVSVTDADHNALAAALKERKGKVVLMDFWATWCPPCVKTFPEFVDLHKKYADRGLVCLSVSMDKTWERKKGSYDKDRVLKFLEEKSATFPNFIATERDDELYGRLFGLEHSIPFQVLFGKDGTRVWTREEKELTEAELNKLIESELAK</sequence>
<evidence type="ECO:0000313" key="6">
    <source>
        <dbReference type="EMBL" id="MBP3953716.1"/>
    </source>
</evidence>
<comment type="caution">
    <text evidence="6">The sequence shown here is derived from an EMBL/GenBank/DDBJ whole genome shotgun (WGS) entry which is preliminary data.</text>
</comment>
<evidence type="ECO:0000259" key="5">
    <source>
        <dbReference type="PROSITE" id="PS51352"/>
    </source>
</evidence>
<dbReference type="PROSITE" id="PS51352">
    <property type="entry name" value="THIOREDOXIN_2"/>
    <property type="match status" value="1"/>
</dbReference>
<dbReference type="PANTHER" id="PTHR42852:SF6">
    <property type="entry name" value="THIOL:DISULFIDE INTERCHANGE PROTEIN DSBE"/>
    <property type="match status" value="1"/>
</dbReference>
<dbReference type="PROSITE" id="PS00194">
    <property type="entry name" value="THIOREDOXIN_1"/>
    <property type="match status" value="1"/>
</dbReference>
<dbReference type="SUPFAM" id="SSF52833">
    <property type="entry name" value="Thioredoxin-like"/>
    <property type="match status" value="1"/>
</dbReference>
<dbReference type="PROSITE" id="PS51257">
    <property type="entry name" value="PROKAR_LIPOPROTEIN"/>
    <property type="match status" value="1"/>
</dbReference>
<dbReference type="InterPro" id="IPR036249">
    <property type="entry name" value="Thioredoxin-like_sf"/>
</dbReference>
<evidence type="ECO:0000256" key="3">
    <source>
        <dbReference type="ARBA" id="ARBA00023157"/>
    </source>
</evidence>
<dbReference type="InterPro" id="IPR050553">
    <property type="entry name" value="Thioredoxin_ResA/DsbE_sf"/>
</dbReference>
<proteinExistence type="predicted"/>
<dbReference type="InterPro" id="IPR017937">
    <property type="entry name" value="Thioredoxin_CS"/>
</dbReference>
<keyword evidence="3" id="KW-1015">Disulfide bond</keyword>
<comment type="subcellular location">
    <subcellularLocation>
        <location evidence="1">Cell envelope</location>
    </subcellularLocation>
</comment>
<dbReference type="PANTHER" id="PTHR42852">
    <property type="entry name" value="THIOL:DISULFIDE INTERCHANGE PROTEIN DSBE"/>
    <property type="match status" value="1"/>
</dbReference>
<dbReference type="EMBL" id="JAGKQQ010000001">
    <property type="protein sequence ID" value="MBP3953716.1"/>
    <property type="molecule type" value="Genomic_DNA"/>
</dbReference>
<feature type="domain" description="Thioredoxin" evidence="5">
    <location>
        <begin position="24"/>
        <end position="178"/>
    </location>
</feature>
<keyword evidence="2" id="KW-0201">Cytochrome c-type biogenesis</keyword>
<accession>A0ABS5BJ37</accession>
<dbReference type="Proteomes" id="UP000676565">
    <property type="component" value="Unassembled WGS sequence"/>
</dbReference>
<dbReference type="CDD" id="cd02966">
    <property type="entry name" value="TlpA_like_family"/>
    <property type="match status" value="1"/>
</dbReference>
<keyword evidence="7" id="KW-1185">Reference proteome</keyword>
<evidence type="ECO:0000313" key="7">
    <source>
        <dbReference type="Proteomes" id="UP000676565"/>
    </source>
</evidence>
<gene>
    <name evidence="6" type="ORF">J8F10_00170</name>
</gene>
<name>A0ABS5BJ37_9BACT</name>
<keyword evidence="4" id="KW-0676">Redox-active center</keyword>